<accession>A0ABW1X005</accession>
<organism evidence="6 7">
    <name type="scientific">Luteococcus sanguinis</name>
    <dbReference type="NCBI Taxonomy" id="174038"/>
    <lineage>
        <taxon>Bacteria</taxon>
        <taxon>Bacillati</taxon>
        <taxon>Actinomycetota</taxon>
        <taxon>Actinomycetes</taxon>
        <taxon>Propionibacteriales</taxon>
        <taxon>Propionibacteriaceae</taxon>
        <taxon>Luteococcus</taxon>
    </lineage>
</organism>
<dbReference type="PANTHER" id="PTHR43776">
    <property type="entry name" value="TRANSPORT ATP-BINDING PROTEIN"/>
    <property type="match status" value="1"/>
</dbReference>
<gene>
    <name evidence="6" type="ORF">ACFP57_07520</name>
</gene>
<evidence type="ECO:0000259" key="5">
    <source>
        <dbReference type="PROSITE" id="PS50893"/>
    </source>
</evidence>
<keyword evidence="7" id="KW-1185">Reference proteome</keyword>
<sequence>MADQEVVLRLDGLDKTFTSARGLLSRGSTTHAVDDVDLEVRRGETLALVGESGSGKSTVARMALRLLDADAGTITFAGQDITHLSARRMRPLRREMAMVFQDPYASLNPRQRVGQTIRNVLANFDLPRSDERIAELMVQVGLDPRFATRYPHEFSGGQRQRIGIARALASQPRLLVADEPVSALDVSVRAQILNLLTDLRDQHQLAVLLISHDLAVVKTVADRVAVMREGRIVEQGSVEQVYMHPRDDYTRALLAAVPVPDPARRRRRTLTVAETAQIPGDGVDGVER</sequence>
<dbReference type="InterPro" id="IPR003593">
    <property type="entry name" value="AAA+_ATPase"/>
</dbReference>
<dbReference type="InterPro" id="IPR013563">
    <property type="entry name" value="Oligopep_ABC_C"/>
</dbReference>
<evidence type="ECO:0000313" key="6">
    <source>
        <dbReference type="EMBL" id="MFC6396833.1"/>
    </source>
</evidence>
<dbReference type="Proteomes" id="UP001596266">
    <property type="component" value="Unassembled WGS sequence"/>
</dbReference>
<comment type="similarity">
    <text evidence="1">Belongs to the ABC transporter superfamily.</text>
</comment>
<dbReference type="CDD" id="cd03257">
    <property type="entry name" value="ABC_NikE_OppD_transporters"/>
    <property type="match status" value="1"/>
</dbReference>
<dbReference type="EMBL" id="JBHSUA010000015">
    <property type="protein sequence ID" value="MFC6396833.1"/>
    <property type="molecule type" value="Genomic_DNA"/>
</dbReference>
<dbReference type="Gene3D" id="3.40.50.300">
    <property type="entry name" value="P-loop containing nucleotide triphosphate hydrolases"/>
    <property type="match status" value="1"/>
</dbReference>
<dbReference type="Pfam" id="PF08352">
    <property type="entry name" value="oligo_HPY"/>
    <property type="match status" value="1"/>
</dbReference>
<evidence type="ECO:0000313" key="7">
    <source>
        <dbReference type="Proteomes" id="UP001596266"/>
    </source>
</evidence>
<protein>
    <submittedName>
        <fullName evidence="6">ATP-binding cassette domain-containing protein</fullName>
    </submittedName>
</protein>
<evidence type="ECO:0000256" key="2">
    <source>
        <dbReference type="ARBA" id="ARBA00022448"/>
    </source>
</evidence>
<comment type="caution">
    <text evidence="6">The sequence shown here is derived from an EMBL/GenBank/DDBJ whole genome shotgun (WGS) entry which is preliminary data.</text>
</comment>
<dbReference type="GO" id="GO:0005524">
    <property type="term" value="F:ATP binding"/>
    <property type="evidence" value="ECO:0007669"/>
    <property type="project" value="UniProtKB-KW"/>
</dbReference>
<keyword evidence="2" id="KW-0813">Transport</keyword>
<dbReference type="SMART" id="SM00382">
    <property type="entry name" value="AAA"/>
    <property type="match status" value="1"/>
</dbReference>
<keyword evidence="3" id="KW-0547">Nucleotide-binding</keyword>
<name>A0ABW1X005_9ACTN</name>
<dbReference type="PROSITE" id="PS00211">
    <property type="entry name" value="ABC_TRANSPORTER_1"/>
    <property type="match status" value="1"/>
</dbReference>
<dbReference type="InterPro" id="IPR003439">
    <property type="entry name" value="ABC_transporter-like_ATP-bd"/>
</dbReference>
<dbReference type="RefSeq" id="WP_343884165.1">
    <property type="nucleotide sequence ID" value="NZ_BAAAKI010000001.1"/>
</dbReference>
<dbReference type="InterPro" id="IPR027417">
    <property type="entry name" value="P-loop_NTPase"/>
</dbReference>
<dbReference type="PANTHER" id="PTHR43776:SF7">
    <property type="entry name" value="D,D-DIPEPTIDE TRANSPORT ATP-BINDING PROTEIN DDPF-RELATED"/>
    <property type="match status" value="1"/>
</dbReference>
<dbReference type="SUPFAM" id="SSF52540">
    <property type="entry name" value="P-loop containing nucleoside triphosphate hydrolases"/>
    <property type="match status" value="1"/>
</dbReference>
<evidence type="ECO:0000256" key="4">
    <source>
        <dbReference type="ARBA" id="ARBA00022840"/>
    </source>
</evidence>
<evidence type="ECO:0000256" key="1">
    <source>
        <dbReference type="ARBA" id="ARBA00005417"/>
    </source>
</evidence>
<keyword evidence="4 6" id="KW-0067">ATP-binding</keyword>
<proteinExistence type="inferred from homology"/>
<dbReference type="InterPro" id="IPR050319">
    <property type="entry name" value="ABC_transp_ATP-bind"/>
</dbReference>
<dbReference type="Pfam" id="PF00005">
    <property type="entry name" value="ABC_tran"/>
    <property type="match status" value="1"/>
</dbReference>
<feature type="domain" description="ABC transporter" evidence="5">
    <location>
        <begin position="8"/>
        <end position="254"/>
    </location>
</feature>
<dbReference type="InterPro" id="IPR017871">
    <property type="entry name" value="ABC_transporter-like_CS"/>
</dbReference>
<reference evidence="7" key="1">
    <citation type="journal article" date="2019" name="Int. J. Syst. Evol. Microbiol.">
        <title>The Global Catalogue of Microorganisms (GCM) 10K type strain sequencing project: providing services to taxonomists for standard genome sequencing and annotation.</title>
        <authorList>
            <consortium name="The Broad Institute Genomics Platform"/>
            <consortium name="The Broad Institute Genome Sequencing Center for Infectious Disease"/>
            <person name="Wu L."/>
            <person name="Ma J."/>
        </authorList>
    </citation>
    <scope>NUCLEOTIDE SEQUENCE [LARGE SCALE GENOMIC DNA]</scope>
    <source>
        <strain evidence="7">CGMCC 1.15277</strain>
    </source>
</reference>
<evidence type="ECO:0000256" key="3">
    <source>
        <dbReference type="ARBA" id="ARBA00022741"/>
    </source>
</evidence>
<dbReference type="PROSITE" id="PS50893">
    <property type="entry name" value="ABC_TRANSPORTER_2"/>
    <property type="match status" value="1"/>
</dbReference>